<dbReference type="Gene3D" id="3.30.70.270">
    <property type="match status" value="1"/>
</dbReference>
<dbReference type="InterPro" id="IPR000160">
    <property type="entry name" value="GGDEF_dom"/>
</dbReference>
<dbReference type="PROSITE" id="PS50113">
    <property type="entry name" value="PAC"/>
    <property type="match status" value="1"/>
</dbReference>
<dbReference type="InterPro" id="IPR043128">
    <property type="entry name" value="Rev_trsase/Diguanyl_cyclase"/>
</dbReference>
<dbReference type="PANTHER" id="PTHR44757">
    <property type="entry name" value="DIGUANYLATE CYCLASE DGCP"/>
    <property type="match status" value="1"/>
</dbReference>
<evidence type="ECO:0000313" key="5">
    <source>
        <dbReference type="Proteomes" id="UP000296201"/>
    </source>
</evidence>
<dbReference type="NCBIfam" id="TIGR00229">
    <property type="entry name" value="sensory_box"/>
    <property type="match status" value="1"/>
</dbReference>
<keyword evidence="5" id="KW-1185">Reference proteome</keyword>
<dbReference type="InterPro" id="IPR029787">
    <property type="entry name" value="Nucleotide_cyclase"/>
</dbReference>
<dbReference type="CDD" id="cd01949">
    <property type="entry name" value="GGDEF"/>
    <property type="match status" value="1"/>
</dbReference>
<evidence type="ECO:0000259" key="2">
    <source>
        <dbReference type="PROSITE" id="PS50883"/>
    </source>
</evidence>
<evidence type="ECO:0000259" key="1">
    <source>
        <dbReference type="PROSITE" id="PS50113"/>
    </source>
</evidence>
<dbReference type="CDD" id="cd00130">
    <property type="entry name" value="PAS"/>
    <property type="match status" value="1"/>
</dbReference>
<dbReference type="Proteomes" id="UP000296201">
    <property type="component" value="Chromosome"/>
</dbReference>
<proteinExistence type="predicted"/>
<dbReference type="NCBIfam" id="TIGR00254">
    <property type="entry name" value="GGDEF"/>
    <property type="match status" value="1"/>
</dbReference>
<dbReference type="Pfam" id="PF13426">
    <property type="entry name" value="PAS_9"/>
    <property type="match status" value="1"/>
</dbReference>
<dbReference type="Gene3D" id="3.30.450.20">
    <property type="entry name" value="PAS domain"/>
    <property type="match status" value="1"/>
</dbReference>
<dbReference type="SMART" id="SM00267">
    <property type="entry name" value="GGDEF"/>
    <property type="match status" value="1"/>
</dbReference>
<dbReference type="OrthoDB" id="9813913at2"/>
<dbReference type="SUPFAM" id="SSF55073">
    <property type="entry name" value="Nucleotide cyclase"/>
    <property type="match status" value="1"/>
</dbReference>
<dbReference type="Gene3D" id="3.20.20.450">
    <property type="entry name" value="EAL domain"/>
    <property type="match status" value="1"/>
</dbReference>
<dbReference type="SMART" id="SM00052">
    <property type="entry name" value="EAL"/>
    <property type="match status" value="1"/>
</dbReference>
<evidence type="ECO:0000259" key="3">
    <source>
        <dbReference type="PROSITE" id="PS50887"/>
    </source>
</evidence>
<dbReference type="AlphaFoldDB" id="A0A4P7P1Q4"/>
<dbReference type="SUPFAM" id="SSF141868">
    <property type="entry name" value="EAL domain-like"/>
    <property type="match status" value="1"/>
</dbReference>
<keyword evidence="4" id="KW-0378">Hydrolase</keyword>
<gene>
    <name evidence="4" type="primary">gmr_3</name>
    <name evidence="4" type="ORF">GHNINEIG_02126</name>
</gene>
<sequence length="703" mass="80101">MHTELEEKHLKALKTSHTQTLEIINRFDEGVALFTADASPILFNQPFKDYYPALEAPQKFYQEIVLFKQKHRGETFDLKTWLQALHQNKEAPHCQVWLKSSQRETAVPVRLQAYWIDLHTTPHILLIVTDQSLSKQITAQNKLMEASYAGQFVTNSQGYIKQPNHAFCAYTGLSHQALNELTYLDWLKQQVSFKVPFEKVVSSLLREHFWTGEVQIHTTSDSTFYAVLSLSMILDESKNVEHFIGVLQDTTDIRAAQAEIQQLAYFDKLTGLANQTLLNDRIEKTLQDKTSITPYRALYLINLDGFKIINDTFGHTTGDQLLTQVAQKLKQKLPEESMLARLSGGSFAILYTCKTQDLQLAKEDINQYGEQLLDAIDDRYKLEKHSIHSAASIGICTFALNQPVSLDSDQLTRYANMAMHEAKKLGGNQAYLFEDTLIQKAKRRLELIEALNHSELDDEFQIYFQAQVDKDKRIVSAETLLRWVHPKLGAVSPSKFIPVAEEGRQIIKIGLWVLHKAFLQAKAWNTIHRNIRIAINVSPVQFHEQSFIEMIIGLIKFTQVDPKTITLELTEGVLIKNAKLALQKIQHLVSLGFEISIDDFGTGYSSLSYLQRLPIHELKIDKTFINQVPGNIDDEAIVNSIIQLASSKQLKIVAEGVETQQQAQYLINRNPEMVLQGYLFSQPLPAVEFEQELIKSDARHKTA</sequence>
<dbReference type="InterPro" id="IPR001633">
    <property type="entry name" value="EAL_dom"/>
</dbReference>
<dbReference type="PROSITE" id="PS50883">
    <property type="entry name" value="EAL"/>
    <property type="match status" value="1"/>
</dbReference>
<dbReference type="Pfam" id="PF00990">
    <property type="entry name" value="GGDEF"/>
    <property type="match status" value="1"/>
</dbReference>
<dbReference type="CDD" id="cd01948">
    <property type="entry name" value="EAL"/>
    <property type="match status" value="1"/>
</dbReference>
<dbReference type="InterPro" id="IPR000014">
    <property type="entry name" value="PAS"/>
</dbReference>
<evidence type="ECO:0000313" key="4">
    <source>
        <dbReference type="EMBL" id="QBZ84051.1"/>
    </source>
</evidence>
<dbReference type="InterPro" id="IPR000700">
    <property type="entry name" value="PAS-assoc_C"/>
</dbReference>
<feature type="domain" description="GGDEF" evidence="3">
    <location>
        <begin position="294"/>
        <end position="435"/>
    </location>
</feature>
<protein>
    <submittedName>
        <fullName evidence="4">Cyclic di-GMP phosphodiesterase Gmr</fullName>
        <ecNumber evidence="4">3.1.4.52</ecNumber>
    </submittedName>
</protein>
<dbReference type="InterPro" id="IPR052155">
    <property type="entry name" value="Biofilm_reg_signaling"/>
</dbReference>
<dbReference type="GO" id="GO:0071111">
    <property type="term" value="F:cyclic-guanylate-specific phosphodiesterase activity"/>
    <property type="evidence" value="ECO:0007669"/>
    <property type="project" value="UniProtKB-EC"/>
</dbReference>
<feature type="domain" description="PAC" evidence="1">
    <location>
        <begin position="210"/>
        <end position="262"/>
    </location>
</feature>
<name>A0A4P7P1Q4_9GAMM</name>
<organism evidence="4 5">
    <name type="scientific">Hydrogenovibrio crunogenus</name>
    <dbReference type="NCBI Taxonomy" id="39765"/>
    <lineage>
        <taxon>Bacteria</taxon>
        <taxon>Pseudomonadati</taxon>
        <taxon>Pseudomonadota</taxon>
        <taxon>Gammaproteobacteria</taxon>
        <taxon>Thiotrichales</taxon>
        <taxon>Piscirickettsiaceae</taxon>
        <taxon>Hydrogenovibrio</taxon>
    </lineage>
</organism>
<dbReference type="InterPro" id="IPR035965">
    <property type="entry name" value="PAS-like_dom_sf"/>
</dbReference>
<accession>A0A4P7P1Q4</accession>
<dbReference type="Pfam" id="PF00563">
    <property type="entry name" value="EAL"/>
    <property type="match status" value="1"/>
</dbReference>
<dbReference type="PROSITE" id="PS50887">
    <property type="entry name" value="GGDEF"/>
    <property type="match status" value="1"/>
</dbReference>
<dbReference type="PANTHER" id="PTHR44757:SF2">
    <property type="entry name" value="BIOFILM ARCHITECTURE MAINTENANCE PROTEIN MBAA"/>
    <property type="match status" value="1"/>
</dbReference>
<feature type="domain" description="EAL" evidence="2">
    <location>
        <begin position="444"/>
        <end position="697"/>
    </location>
</feature>
<dbReference type="RefSeq" id="WP_135796619.1">
    <property type="nucleotide sequence ID" value="NZ_CP032096.1"/>
</dbReference>
<dbReference type="EMBL" id="CP032096">
    <property type="protein sequence ID" value="QBZ84051.1"/>
    <property type="molecule type" value="Genomic_DNA"/>
</dbReference>
<dbReference type="SUPFAM" id="SSF55785">
    <property type="entry name" value="PYP-like sensor domain (PAS domain)"/>
    <property type="match status" value="1"/>
</dbReference>
<dbReference type="EC" id="3.1.4.52" evidence="4"/>
<reference evidence="4 5" key="1">
    <citation type="submission" date="2018-08" db="EMBL/GenBank/DDBJ databases">
        <title>Horizontal acquisition of hydrogen conversion ability and other habitat adaptations in Hydrogenovibrio crunogenus strains.</title>
        <authorList>
            <person name="Gonnella G."/>
            <person name="Adam N."/>
            <person name="Perner M."/>
        </authorList>
    </citation>
    <scope>NUCLEOTIDE SEQUENCE [LARGE SCALE GENOMIC DNA]</scope>
    <source>
        <strain evidence="4 5">SP-41</strain>
    </source>
</reference>
<dbReference type="InterPro" id="IPR035919">
    <property type="entry name" value="EAL_sf"/>
</dbReference>